<protein>
    <recommendedName>
        <fullName evidence="5">Secreted protein</fullName>
    </recommendedName>
</protein>
<feature type="signal peptide" evidence="2">
    <location>
        <begin position="1"/>
        <end position="39"/>
    </location>
</feature>
<dbReference type="EMBL" id="ML119060">
    <property type="protein sequence ID" value="ROT36119.1"/>
    <property type="molecule type" value="Genomic_DNA"/>
</dbReference>
<gene>
    <name evidence="3" type="ORF">SODALDRAFT_58217</name>
</gene>
<proteinExistence type="predicted"/>
<accession>A0A3N2PNP7</accession>
<name>A0A3N2PNP7_SODAK</name>
<reference evidence="3 4" key="1">
    <citation type="journal article" date="2018" name="Mol. Ecol.">
        <title>The obligate alkalophilic soda-lake fungus Sodiomyces alkalinus has shifted to a protein diet.</title>
        <authorList>
            <person name="Grum-Grzhimaylo A.A."/>
            <person name="Falkoski D.L."/>
            <person name="van den Heuvel J."/>
            <person name="Valero-Jimenez C.A."/>
            <person name="Min B."/>
            <person name="Choi I.G."/>
            <person name="Lipzen A."/>
            <person name="Daum C.G."/>
            <person name="Aanen D.K."/>
            <person name="Tsang A."/>
            <person name="Henrissat B."/>
            <person name="Bilanenko E.N."/>
            <person name="de Vries R.P."/>
            <person name="van Kan J.A.L."/>
            <person name="Grigoriev I.V."/>
            <person name="Debets A.J.M."/>
        </authorList>
    </citation>
    <scope>NUCLEOTIDE SEQUENCE [LARGE SCALE GENOMIC DNA]</scope>
    <source>
        <strain evidence="3 4">F11</strain>
    </source>
</reference>
<dbReference type="AlphaFoldDB" id="A0A3N2PNP7"/>
<dbReference type="Proteomes" id="UP000272025">
    <property type="component" value="Unassembled WGS sequence"/>
</dbReference>
<evidence type="ECO:0000256" key="2">
    <source>
        <dbReference type="SAM" id="SignalP"/>
    </source>
</evidence>
<dbReference type="RefSeq" id="XP_028463925.1">
    <property type="nucleotide sequence ID" value="XM_028615504.1"/>
</dbReference>
<evidence type="ECO:0008006" key="5">
    <source>
        <dbReference type="Google" id="ProtNLM"/>
    </source>
</evidence>
<evidence type="ECO:0000313" key="3">
    <source>
        <dbReference type="EMBL" id="ROT36119.1"/>
    </source>
</evidence>
<keyword evidence="2" id="KW-0732">Signal</keyword>
<keyword evidence="4" id="KW-1185">Reference proteome</keyword>
<feature type="region of interest" description="Disordered" evidence="1">
    <location>
        <begin position="168"/>
        <end position="189"/>
    </location>
</feature>
<feature type="chain" id="PRO_5017963946" description="Secreted protein" evidence="2">
    <location>
        <begin position="40"/>
        <end position="248"/>
    </location>
</feature>
<sequence length="248" mass="28122">MMRCRLQLPTRAPDWTHWRRLAFFSVCLLLQEHVCPLWASVSMSGEDPNAERRNQTRYGPYGDRMDPQRGEVRASSSKFLNRTGMNMAASDLVVCPPSLCLDLGVLSPYFLEAVPRANTPKPVTSKGATMGTWRLATVQRLEKRRHRPAPLSESPWWCDRLPATSPSRHAPQRCNGQVEHEEKTTSTYPSPRPWRCWRHSYKIATIVPYDARSAQKNRGGSNICQERLNFLSPLSPTATGPNSAKSYL</sequence>
<evidence type="ECO:0000256" key="1">
    <source>
        <dbReference type="SAM" id="MobiDB-lite"/>
    </source>
</evidence>
<evidence type="ECO:0000313" key="4">
    <source>
        <dbReference type="Proteomes" id="UP000272025"/>
    </source>
</evidence>
<feature type="region of interest" description="Disordered" evidence="1">
    <location>
        <begin position="45"/>
        <end position="70"/>
    </location>
</feature>
<dbReference type="GeneID" id="39583981"/>
<organism evidence="3 4">
    <name type="scientific">Sodiomyces alkalinus (strain CBS 110278 / VKM F-3762 / F11)</name>
    <name type="common">Alkaliphilic filamentous fungus</name>
    <dbReference type="NCBI Taxonomy" id="1314773"/>
    <lineage>
        <taxon>Eukaryota</taxon>
        <taxon>Fungi</taxon>
        <taxon>Dikarya</taxon>
        <taxon>Ascomycota</taxon>
        <taxon>Pezizomycotina</taxon>
        <taxon>Sordariomycetes</taxon>
        <taxon>Hypocreomycetidae</taxon>
        <taxon>Glomerellales</taxon>
        <taxon>Plectosphaerellaceae</taxon>
        <taxon>Sodiomyces</taxon>
    </lineage>
</organism>